<evidence type="ECO:0000256" key="1">
    <source>
        <dbReference type="SAM" id="SignalP"/>
    </source>
</evidence>
<gene>
    <name evidence="2" type="ORF">Ocin01_16849</name>
</gene>
<evidence type="ECO:0000313" key="3">
    <source>
        <dbReference type="Proteomes" id="UP000094527"/>
    </source>
</evidence>
<proteinExistence type="predicted"/>
<dbReference type="Proteomes" id="UP000094527">
    <property type="component" value="Unassembled WGS sequence"/>
</dbReference>
<protein>
    <submittedName>
        <fullName evidence="2">Homeobox-leucine zipper protein ROC8</fullName>
    </submittedName>
</protein>
<dbReference type="AlphaFoldDB" id="A0A1D2MA74"/>
<sequence>MKALRSVTYLLVLSVLIFHLCVSLKNGEYYHLRNYGERITYLWVEIGGRACRRLGSVGVTSTLVKSSAAFRWQYFEYSKEIEYLDIDWNAEGIHLNEVSRVPNDSNCFTLYRQLNISQTTSSMYIIQDAANGDCLTSNGNDNQIFWNNNCSTSLRSQQWEFVEAQMQ</sequence>
<keyword evidence="1" id="KW-0732">Signal</keyword>
<reference evidence="2 3" key="1">
    <citation type="journal article" date="2016" name="Genome Biol. Evol.">
        <title>Gene Family Evolution Reflects Adaptation to Soil Environmental Stressors in the Genome of the Collembolan Orchesella cincta.</title>
        <authorList>
            <person name="Faddeeva-Vakhrusheva A."/>
            <person name="Derks M.F."/>
            <person name="Anvar S.Y."/>
            <person name="Agamennone V."/>
            <person name="Suring W."/>
            <person name="Smit S."/>
            <person name="van Straalen N.M."/>
            <person name="Roelofs D."/>
        </authorList>
    </citation>
    <scope>NUCLEOTIDE SEQUENCE [LARGE SCALE GENOMIC DNA]</scope>
    <source>
        <tissue evidence="2">Mixed pool</tissue>
    </source>
</reference>
<dbReference type="GO" id="GO:0003677">
    <property type="term" value="F:DNA binding"/>
    <property type="evidence" value="ECO:0007669"/>
    <property type="project" value="UniProtKB-KW"/>
</dbReference>
<dbReference type="EMBL" id="LJIJ01002336">
    <property type="protein sequence ID" value="ODM89829.1"/>
    <property type="molecule type" value="Genomic_DNA"/>
</dbReference>
<accession>A0A1D2MA74</accession>
<feature type="chain" id="PRO_5008903694" evidence="1">
    <location>
        <begin position="24"/>
        <end position="167"/>
    </location>
</feature>
<feature type="signal peptide" evidence="1">
    <location>
        <begin position="1"/>
        <end position="23"/>
    </location>
</feature>
<keyword evidence="2" id="KW-0238">DNA-binding</keyword>
<evidence type="ECO:0000313" key="2">
    <source>
        <dbReference type="EMBL" id="ODM89829.1"/>
    </source>
</evidence>
<keyword evidence="3" id="KW-1185">Reference proteome</keyword>
<keyword evidence="2" id="KW-0371">Homeobox</keyword>
<comment type="caution">
    <text evidence="2">The sequence shown here is derived from an EMBL/GenBank/DDBJ whole genome shotgun (WGS) entry which is preliminary data.</text>
</comment>
<organism evidence="2 3">
    <name type="scientific">Orchesella cincta</name>
    <name type="common">Springtail</name>
    <name type="synonym">Podura cincta</name>
    <dbReference type="NCBI Taxonomy" id="48709"/>
    <lineage>
        <taxon>Eukaryota</taxon>
        <taxon>Metazoa</taxon>
        <taxon>Ecdysozoa</taxon>
        <taxon>Arthropoda</taxon>
        <taxon>Hexapoda</taxon>
        <taxon>Collembola</taxon>
        <taxon>Entomobryomorpha</taxon>
        <taxon>Entomobryoidea</taxon>
        <taxon>Orchesellidae</taxon>
        <taxon>Orchesellinae</taxon>
        <taxon>Orchesella</taxon>
    </lineage>
</organism>
<name>A0A1D2MA74_ORCCI</name>